<feature type="compositionally biased region" description="Basic and acidic residues" evidence="1">
    <location>
        <begin position="13"/>
        <end position="29"/>
    </location>
</feature>
<feature type="region of interest" description="Disordered" evidence="1">
    <location>
        <begin position="1"/>
        <end position="29"/>
    </location>
</feature>
<gene>
    <name evidence="2" type="ORF">ATANTOWER_010336</name>
</gene>
<protein>
    <submittedName>
        <fullName evidence="2">Uncharacterized protein</fullName>
    </submittedName>
</protein>
<sequence>NNDTAPEKGSMMVEDKEKPPRNDRTFTNGEREKAKEVHLAKEDLEDPKSEEFVLAFIVSAGRQERDAERWKTWSKCAWTGSQTRSWVASRRFYPCTTVAPHKTLF</sequence>
<evidence type="ECO:0000256" key="1">
    <source>
        <dbReference type="SAM" id="MobiDB-lite"/>
    </source>
</evidence>
<dbReference type="EMBL" id="JAHUTI010071141">
    <property type="protein sequence ID" value="MED6255474.1"/>
    <property type="molecule type" value="Genomic_DNA"/>
</dbReference>
<comment type="caution">
    <text evidence="2">The sequence shown here is derived from an EMBL/GenBank/DDBJ whole genome shotgun (WGS) entry which is preliminary data.</text>
</comment>
<organism evidence="2 3">
    <name type="scientific">Ataeniobius toweri</name>
    <dbReference type="NCBI Taxonomy" id="208326"/>
    <lineage>
        <taxon>Eukaryota</taxon>
        <taxon>Metazoa</taxon>
        <taxon>Chordata</taxon>
        <taxon>Craniata</taxon>
        <taxon>Vertebrata</taxon>
        <taxon>Euteleostomi</taxon>
        <taxon>Actinopterygii</taxon>
        <taxon>Neopterygii</taxon>
        <taxon>Teleostei</taxon>
        <taxon>Neoteleostei</taxon>
        <taxon>Acanthomorphata</taxon>
        <taxon>Ovalentaria</taxon>
        <taxon>Atherinomorphae</taxon>
        <taxon>Cyprinodontiformes</taxon>
        <taxon>Goodeidae</taxon>
        <taxon>Ataeniobius</taxon>
    </lineage>
</organism>
<feature type="non-terminal residue" evidence="2">
    <location>
        <position position="1"/>
    </location>
</feature>
<evidence type="ECO:0000313" key="3">
    <source>
        <dbReference type="Proteomes" id="UP001345963"/>
    </source>
</evidence>
<dbReference type="Proteomes" id="UP001345963">
    <property type="component" value="Unassembled WGS sequence"/>
</dbReference>
<name>A0ABU7C1K5_9TELE</name>
<reference evidence="2 3" key="1">
    <citation type="submission" date="2021-07" db="EMBL/GenBank/DDBJ databases">
        <authorList>
            <person name="Palmer J.M."/>
        </authorList>
    </citation>
    <scope>NUCLEOTIDE SEQUENCE [LARGE SCALE GENOMIC DNA]</scope>
    <source>
        <strain evidence="2 3">AT_MEX2019</strain>
        <tissue evidence="2">Muscle</tissue>
    </source>
</reference>
<accession>A0ABU7C1K5</accession>
<keyword evidence="3" id="KW-1185">Reference proteome</keyword>
<proteinExistence type="predicted"/>
<evidence type="ECO:0000313" key="2">
    <source>
        <dbReference type="EMBL" id="MED6255474.1"/>
    </source>
</evidence>